<evidence type="ECO:0000256" key="1">
    <source>
        <dbReference type="ARBA" id="ARBA00022884"/>
    </source>
</evidence>
<dbReference type="InterPro" id="IPR035979">
    <property type="entry name" value="RBD_domain_sf"/>
</dbReference>
<dbReference type="SMART" id="SM00360">
    <property type="entry name" value="RRM"/>
    <property type="match status" value="1"/>
</dbReference>
<keyword evidence="1 2" id="KW-0694">RNA-binding</keyword>
<dbReference type="PANTHER" id="PTHR18806">
    <property type="entry name" value="RBM25 PROTEIN"/>
    <property type="match status" value="1"/>
</dbReference>
<protein>
    <recommendedName>
        <fullName evidence="4">RRM domain-containing protein</fullName>
    </recommendedName>
</protein>
<evidence type="ECO:0000313" key="5">
    <source>
        <dbReference type="EMBL" id="KAK8730571.1"/>
    </source>
</evidence>
<gene>
    <name evidence="5" type="ORF">OTU49_008080</name>
</gene>
<dbReference type="PANTHER" id="PTHR18806:SF4">
    <property type="entry name" value="RNA-BINDING PROTEIN 25"/>
    <property type="match status" value="1"/>
</dbReference>
<dbReference type="InterPro" id="IPR012677">
    <property type="entry name" value="Nucleotide-bd_a/b_plait_sf"/>
</dbReference>
<dbReference type="InterPro" id="IPR000504">
    <property type="entry name" value="RRM_dom"/>
</dbReference>
<feature type="region of interest" description="Disordered" evidence="3">
    <location>
        <begin position="60"/>
        <end position="97"/>
    </location>
</feature>
<dbReference type="EMBL" id="JARKIK010000064">
    <property type="protein sequence ID" value="KAK8730571.1"/>
    <property type="molecule type" value="Genomic_DNA"/>
</dbReference>
<name>A0AAW0WEV2_CHEQU</name>
<dbReference type="Proteomes" id="UP001445076">
    <property type="component" value="Unassembled WGS sequence"/>
</dbReference>
<dbReference type="GO" id="GO:0005681">
    <property type="term" value="C:spliceosomal complex"/>
    <property type="evidence" value="ECO:0007669"/>
    <property type="project" value="TreeGrafter"/>
</dbReference>
<dbReference type="AlphaFoldDB" id="A0AAW0WEV2"/>
<evidence type="ECO:0000313" key="6">
    <source>
        <dbReference type="Proteomes" id="UP001445076"/>
    </source>
</evidence>
<dbReference type="InterPro" id="IPR052768">
    <property type="entry name" value="RBM25"/>
</dbReference>
<dbReference type="CDD" id="cd12446">
    <property type="entry name" value="RRM_RBM25"/>
    <property type="match status" value="1"/>
</dbReference>
<dbReference type="Gene3D" id="3.30.70.330">
    <property type="match status" value="1"/>
</dbReference>
<proteinExistence type="predicted"/>
<dbReference type="SUPFAM" id="SSF54928">
    <property type="entry name" value="RNA-binding domain, RBD"/>
    <property type="match status" value="1"/>
</dbReference>
<accession>A0AAW0WEV2</accession>
<dbReference type="GO" id="GO:0000381">
    <property type="term" value="P:regulation of alternative mRNA splicing, via spliceosome"/>
    <property type="evidence" value="ECO:0007669"/>
    <property type="project" value="TreeGrafter"/>
</dbReference>
<organism evidence="5 6">
    <name type="scientific">Cherax quadricarinatus</name>
    <name type="common">Australian red claw crayfish</name>
    <dbReference type="NCBI Taxonomy" id="27406"/>
    <lineage>
        <taxon>Eukaryota</taxon>
        <taxon>Metazoa</taxon>
        <taxon>Ecdysozoa</taxon>
        <taxon>Arthropoda</taxon>
        <taxon>Crustacea</taxon>
        <taxon>Multicrustacea</taxon>
        <taxon>Malacostraca</taxon>
        <taxon>Eumalacostraca</taxon>
        <taxon>Eucarida</taxon>
        <taxon>Decapoda</taxon>
        <taxon>Pleocyemata</taxon>
        <taxon>Astacidea</taxon>
        <taxon>Parastacoidea</taxon>
        <taxon>Parastacidae</taxon>
        <taxon>Cherax</taxon>
    </lineage>
</organism>
<comment type="caution">
    <text evidence="5">The sequence shown here is derived from an EMBL/GenBank/DDBJ whole genome shotgun (WGS) entry which is preliminary data.</text>
</comment>
<evidence type="ECO:0000256" key="3">
    <source>
        <dbReference type="SAM" id="MobiDB-lite"/>
    </source>
</evidence>
<feature type="domain" description="RRM" evidence="4">
    <location>
        <begin position="106"/>
        <end position="183"/>
    </location>
</feature>
<evidence type="ECO:0000259" key="4">
    <source>
        <dbReference type="PROSITE" id="PS50102"/>
    </source>
</evidence>
<sequence>MAFPPRPPLMPGVPLSTMMGAPFTLARGPVTIDVHHLSSLANIVPAVGIPISQAISQIPTPVSSRPTVHSVNSDTSTNKNTQGPSNNHGMKPPSYSKRIESSGPAVTVFVGNITEKAPDVMVRHILNTCGNVHSWKRVQGASGKLQAFGFCEFGNPDAALRAIRLLHDYEIAEKKLVVKADAKTKEVLDDYKEKRKKSKQNGDSSPLQDELDEGDDYLDEDMRLEDAAAVRRIIEILSDHKKDIMNYIPPPNRHDMREKRMSKVQEKLVALSSGADIANIPTTTNLDGMEDVEEGKKELITREITQFREQMKAVIEFTRGQTTTVMYVLCQRRNRKKRKKGREG</sequence>
<dbReference type="GO" id="GO:0003729">
    <property type="term" value="F:mRNA binding"/>
    <property type="evidence" value="ECO:0007669"/>
    <property type="project" value="TreeGrafter"/>
</dbReference>
<dbReference type="InterPro" id="IPR034268">
    <property type="entry name" value="RBM25_RRM"/>
</dbReference>
<feature type="compositionally biased region" description="Polar residues" evidence="3">
    <location>
        <begin position="60"/>
        <end position="88"/>
    </location>
</feature>
<dbReference type="PROSITE" id="PS50102">
    <property type="entry name" value="RRM"/>
    <property type="match status" value="1"/>
</dbReference>
<evidence type="ECO:0000256" key="2">
    <source>
        <dbReference type="PROSITE-ProRule" id="PRU00176"/>
    </source>
</evidence>
<dbReference type="Pfam" id="PF00076">
    <property type="entry name" value="RRM_1"/>
    <property type="match status" value="1"/>
</dbReference>
<feature type="region of interest" description="Disordered" evidence="3">
    <location>
        <begin position="192"/>
        <end position="213"/>
    </location>
</feature>
<reference evidence="5 6" key="1">
    <citation type="journal article" date="2024" name="BMC Genomics">
        <title>Genome assembly of redclaw crayfish (Cherax quadricarinatus) provides insights into its immune adaptation and hypoxia tolerance.</title>
        <authorList>
            <person name="Liu Z."/>
            <person name="Zheng J."/>
            <person name="Li H."/>
            <person name="Fang K."/>
            <person name="Wang S."/>
            <person name="He J."/>
            <person name="Zhou D."/>
            <person name="Weng S."/>
            <person name="Chi M."/>
            <person name="Gu Z."/>
            <person name="He J."/>
            <person name="Li F."/>
            <person name="Wang M."/>
        </authorList>
    </citation>
    <scope>NUCLEOTIDE SEQUENCE [LARGE SCALE GENOMIC DNA]</scope>
    <source>
        <strain evidence="5">ZL_2023a</strain>
    </source>
</reference>
<keyword evidence="6" id="KW-1185">Reference proteome</keyword>